<evidence type="ECO:0000256" key="3">
    <source>
        <dbReference type="ARBA" id="ARBA00022679"/>
    </source>
</evidence>
<dbReference type="NCBIfam" id="NF003013">
    <property type="entry name" value="PRK03846.1"/>
    <property type="match status" value="1"/>
</dbReference>
<feature type="binding site" evidence="6">
    <location>
        <begin position="11"/>
        <end position="18"/>
    </location>
    <ligand>
        <name>ATP</name>
        <dbReference type="ChEBI" id="CHEBI:30616"/>
    </ligand>
</feature>
<dbReference type="GO" id="GO:0004020">
    <property type="term" value="F:adenylylsulfate kinase activity"/>
    <property type="evidence" value="ECO:0007669"/>
    <property type="project" value="UniProtKB-EC"/>
</dbReference>
<dbReference type="SUPFAM" id="SSF52540">
    <property type="entry name" value="P-loop containing nucleoside triphosphate hydrolases"/>
    <property type="match status" value="1"/>
</dbReference>
<feature type="active site" description="Phosphoserine intermediate" evidence="6">
    <location>
        <position position="85"/>
    </location>
</feature>
<keyword evidence="4 6" id="KW-0547">Nucleotide-binding</keyword>
<protein>
    <recommendedName>
        <fullName evidence="2 6">Adenylyl-sulfate kinase</fullName>
        <ecNumber evidence="2 6">2.7.1.25</ecNumber>
    </recommendedName>
    <alternativeName>
        <fullName evidence="6">APS kinase</fullName>
    </alternativeName>
    <alternativeName>
        <fullName evidence="6">ATP adenosine-5'-phosphosulfate 3'-phosphotransferase</fullName>
    </alternativeName>
    <alternativeName>
        <fullName evidence="6">Adenosine-5'-phosphosulfate kinase</fullName>
    </alternativeName>
</protein>
<evidence type="ECO:0000259" key="8">
    <source>
        <dbReference type="Pfam" id="PF01583"/>
    </source>
</evidence>
<keyword evidence="5 6" id="KW-0067">ATP-binding</keyword>
<dbReference type="EMBL" id="CP089291">
    <property type="protein sequence ID" value="UOF90559.1"/>
    <property type="molecule type" value="Genomic_DNA"/>
</dbReference>
<reference evidence="9" key="1">
    <citation type="submission" date="2021-12" db="EMBL/GenBank/DDBJ databases">
        <title>Alicyclobacillaceae gen. nov., sp. nov., isolated from chalcocite enrichment system.</title>
        <authorList>
            <person name="Jiang Z."/>
        </authorList>
    </citation>
    <scope>NUCLEOTIDE SEQUENCE</scope>
    <source>
        <strain evidence="9">MYW30-H2</strain>
    </source>
</reference>
<evidence type="ECO:0000256" key="4">
    <source>
        <dbReference type="ARBA" id="ARBA00022741"/>
    </source>
</evidence>
<dbReference type="RefSeq" id="WP_347437256.1">
    <property type="nucleotide sequence ID" value="NZ_CP089291.1"/>
</dbReference>
<dbReference type="PANTHER" id="PTHR42700">
    <property type="entry name" value="SULFATE ADENYLYLTRANSFERASE"/>
    <property type="match status" value="1"/>
</dbReference>
<keyword evidence="6" id="KW-0597">Phosphoprotein</keyword>
<dbReference type="NCBIfam" id="NF004041">
    <property type="entry name" value="PRK05541.1"/>
    <property type="match status" value="1"/>
</dbReference>
<feature type="domain" description="APS kinase" evidence="8">
    <location>
        <begin position="3"/>
        <end position="150"/>
    </location>
</feature>
<dbReference type="Pfam" id="PF01583">
    <property type="entry name" value="APS_kinase"/>
    <property type="match status" value="1"/>
</dbReference>
<keyword evidence="3 6" id="KW-0808">Transferase</keyword>
<accession>A0ABY4CKN7</accession>
<evidence type="ECO:0000313" key="9">
    <source>
        <dbReference type="EMBL" id="UOF90559.1"/>
    </source>
</evidence>
<name>A0ABY4CKN7_9BACL</name>
<dbReference type="InterPro" id="IPR027417">
    <property type="entry name" value="P-loop_NTPase"/>
</dbReference>
<evidence type="ECO:0000313" key="10">
    <source>
        <dbReference type="Proteomes" id="UP000830167"/>
    </source>
</evidence>
<dbReference type="HAMAP" id="MF_00065">
    <property type="entry name" value="Adenylyl_sulf_kinase"/>
    <property type="match status" value="1"/>
</dbReference>
<dbReference type="EC" id="2.7.1.25" evidence="2 6"/>
<dbReference type="Gene3D" id="3.40.50.300">
    <property type="entry name" value="P-loop containing nucleotide triphosphate hydrolases"/>
    <property type="match status" value="1"/>
</dbReference>
<sequence length="187" mass="21476">MQKGVTVWLTGLSGAGKTTISRLVETELSKSGFRVEVLDGDEIRQYLSKELGFLKEDRQKNIERAAYVAKLLTRNDVIVLASFISPYQKLREYCRREIGSFIEVYVKCSLEECIRRDVKHLYKKALNGEIQHFTGISDTFEEPENPDIIVQTDRETPAESASRILDYLIRRQYIIYDSQSVDGKSSL</sequence>
<comment type="similarity">
    <text evidence="6 7">Belongs to the APS kinase family.</text>
</comment>
<dbReference type="Proteomes" id="UP000830167">
    <property type="component" value="Chromosome"/>
</dbReference>
<comment type="pathway">
    <text evidence="6 7">Sulfur metabolism; hydrogen sulfide biosynthesis; sulfite from sulfate: step 2/3.</text>
</comment>
<dbReference type="InterPro" id="IPR002891">
    <property type="entry name" value="APS"/>
</dbReference>
<evidence type="ECO:0000256" key="2">
    <source>
        <dbReference type="ARBA" id="ARBA00012121"/>
    </source>
</evidence>
<dbReference type="NCBIfam" id="TIGR00455">
    <property type="entry name" value="apsK"/>
    <property type="match status" value="1"/>
</dbReference>
<dbReference type="PANTHER" id="PTHR42700:SF1">
    <property type="entry name" value="SULFATE ADENYLYLTRANSFERASE"/>
    <property type="match status" value="1"/>
</dbReference>
<dbReference type="CDD" id="cd02027">
    <property type="entry name" value="APSK"/>
    <property type="match status" value="1"/>
</dbReference>
<gene>
    <name evidence="6 9" type="primary">cysC</name>
    <name evidence="9" type="ORF">LSG31_22330</name>
</gene>
<dbReference type="InterPro" id="IPR059117">
    <property type="entry name" value="APS_kinase_dom"/>
</dbReference>
<evidence type="ECO:0000256" key="6">
    <source>
        <dbReference type="HAMAP-Rule" id="MF_00065"/>
    </source>
</evidence>
<organism evidence="9 10">
    <name type="scientific">Fodinisporobacter ferrooxydans</name>
    <dbReference type="NCBI Taxonomy" id="2901836"/>
    <lineage>
        <taxon>Bacteria</taxon>
        <taxon>Bacillati</taxon>
        <taxon>Bacillota</taxon>
        <taxon>Bacilli</taxon>
        <taxon>Bacillales</taxon>
        <taxon>Alicyclobacillaceae</taxon>
        <taxon>Fodinisporobacter</taxon>
    </lineage>
</organism>
<evidence type="ECO:0000256" key="5">
    <source>
        <dbReference type="ARBA" id="ARBA00022840"/>
    </source>
</evidence>
<dbReference type="InterPro" id="IPR050512">
    <property type="entry name" value="Sulf_AdTrans/APS_kinase"/>
</dbReference>
<keyword evidence="10" id="KW-1185">Reference proteome</keyword>
<evidence type="ECO:0000256" key="1">
    <source>
        <dbReference type="ARBA" id="ARBA00001823"/>
    </source>
</evidence>
<comment type="function">
    <text evidence="6 7">Catalyzes the synthesis of activated sulfate.</text>
</comment>
<evidence type="ECO:0000256" key="7">
    <source>
        <dbReference type="RuleBase" id="RU004347"/>
    </source>
</evidence>
<proteinExistence type="inferred from homology"/>
<keyword evidence="6 7" id="KW-0418">Kinase</keyword>
<comment type="catalytic activity">
    <reaction evidence="1 6 7">
        <text>adenosine 5'-phosphosulfate + ATP = 3'-phosphoadenylyl sulfate + ADP + H(+)</text>
        <dbReference type="Rhea" id="RHEA:24152"/>
        <dbReference type="ChEBI" id="CHEBI:15378"/>
        <dbReference type="ChEBI" id="CHEBI:30616"/>
        <dbReference type="ChEBI" id="CHEBI:58243"/>
        <dbReference type="ChEBI" id="CHEBI:58339"/>
        <dbReference type="ChEBI" id="CHEBI:456216"/>
        <dbReference type="EC" id="2.7.1.25"/>
    </reaction>
</comment>